<gene>
    <name evidence="3" type="ORF">AVDCRST_MAG83-2551</name>
</gene>
<feature type="chain" id="PRO_5038370495" description="Lipoprotein" evidence="2">
    <location>
        <begin position="27"/>
        <end position="221"/>
    </location>
</feature>
<dbReference type="PANTHER" id="PTHR39335">
    <property type="entry name" value="BLL4220 PROTEIN"/>
    <property type="match status" value="1"/>
</dbReference>
<accession>A0A6J4IDV6</accession>
<evidence type="ECO:0000256" key="1">
    <source>
        <dbReference type="SAM" id="MobiDB-lite"/>
    </source>
</evidence>
<evidence type="ECO:0000256" key="2">
    <source>
        <dbReference type="SAM" id="SignalP"/>
    </source>
</evidence>
<keyword evidence="2" id="KW-0732">Signal</keyword>
<name>A0A6J4IDV6_9MICC</name>
<dbReference type="PROSITE" id="PS51257">
    <property type="entry name" value="PROKAR_LIPOPROTEIN"/>
    <property type="match status" value="1"/>
</dbReference>
<organism evidence="3">
    <name type="scientific">uncultured Arthrobacter sp</name>
    <dbReference type="NCBI Taxonomy" id="114050"/>
    <lineage>
        <taxon>Bacteria</taxon>
        <taxon>Bacillati</taxon>
        <taxon>Actinomycetota</taxon>
        <taxon>Actinomycetes</taxon>
        <taxon>Micrococcales</taxon>
        <taxon>Micrococcaceae</taxon>
        <taxon>Arthrobacter</taxon>
        <taxon>environmental samples</taxon>
    </lineage>
</organism>
<evidence type="ECO:0008006" key="4">
    <source>
        <dbReference type="Google" id="ProtNLM"/>
    </source>
</evidence>
<dbReference type="GO" id="GO:0043448">
    <property type="term" value="P:alkane catabolic process"/>
    <property type="evidence" value="ECO:0007669"/>
    <property type="project" value="TreeGrafter"/>
</dbReference>
<feature type="region of interest" description="Disordered" evidence="1">
    <location>
        <begin position="34"/>
        <end position="63"/>
    </location>
</feature>
<reference evidence="3" key="1">
    <citation type="submission" date="2020-02" db="EMBL/GenBank/DDBJ databases">
        <authorList>
            <person name="Meier V. D."/>
        </authorList>
    </citation>
    <scope>NUCLEOTIDE SEQUENCE</scope>
    <source>
        <strain evidence="3">AVDCRST_MAG83</strain>
    </source>
</reference>
<protein>
    <recommendedName>
        <fullName evidence="4">Lipoprotein</fullName>
    </recommendedName>
</protein>
<dbReference type="InterPro" id="IPR005297">
    <property type="entry name" value="Lipoprotein_repeat"/>
</dbReference>
<dbReference type="Pfam" id="PF03640">
    <property type="entry name" value="Lipoprotein_15"/>
    <property type="match status" value="2"/>
</dbReference>
<evidence type="ECO:0000313" key="3">
    <source>
        <dbReference type="EMBL" id="CAA9249817.1"/>
    </source>
</evidence>
<dbReference type="RefSeq" id="WP_294568237.1">
    <property type="nucleotide sequence ID" value="NZ_CADCTE010000121.1"/>
</dbReference>
<dbReference type="AlphaFoldDB" id="A0A6J4IDV6"/>
<proteinExistence type="predicted"/>
<sequence length="221" mass="22113">MTLNRTALKAALIPVLLATLAGCSTAAEPASTASAAPSSTAAPAPAEAAPEAGEASPAPAKAPTLVRTQGAVQIFDGAAPTLLDTADRYSAKSAIQLTAGPAAGNAVTDAGGFSLYRFDNDTANPSTTTCVDDCAVNWPPLLVDGTAKIYTENVDASLIGYVERSDGTCQVTLGGWPVYYFAGDTAPGQALGQGIGGTWFTIDGTGKKAAQTAAPSEVPGY</sequence>
<dbReference type="PANTHER" id="PTHR39335:SF1">
    <property type="entry name" value="BLL4220 PROTEIN"/>
    <property type="match status" value="1"/>
</dbReference>
<feature type="signal peptide" evidence="2">
    <location>
        <begin position="1"/>
        <end position="26"/>
    </location>
</feature>
<dbReference type="EMBL" id="CADCTE010000121">
    <property type="protein sequence ID" value="CAA9249817.1"/>
    <property type="molecule type" value="Genomic_DNA"/>
</dbReference>